<evidence type="ECO:0000256" key="1">
    <source>
        <dbReference type="ARBA" id="ARBA00023015"/>
    </source>
</evidence>
<dbReference type="PROSITE" id="PS00622">
    <property type="entry name" value="HTH_LUXR_1"/>
    <property type="match status" value="1"/>
</dbReference>
<dbReference type="SMART" id="SM00421">
    <property type="entry name" value="HTH_LUXR"/>
    <property type="match status" value="1"/>
</dbReference>
<evidence type="ECO:0000313" key="6">
    <source>
        <dbReference type="Proteomes" id="UP000199103"/>
    </source>
</evidence>
<dbReference type="SUPFAM" id="SSF46894">
    <property type="entry name" value="C-terminal effector domain of the bipartite response regulators"/>
    <property type="match status" value="1"/>
</dbReference>
<dbReference type="Gene3D" id="1.10.10.10">
    <property type="entry name" value="Winged helix-like DNA-binding domain superfamily/Winged helix DNA-binding domain"/>
    <property type="match status" value="1"/>
</dbReference>
<dbReference type="InterPro" id="IPR036388">
    <property type="entry name" value="WH-like_DNA-bd_sf"/>
</dbReference>
<keyword evidence="2" id="KW-0238">DNA-binding</keyword>
<sequence length="182" mass="19555">MWAAERRPDPGAARRVRQAAEASDSRALQLVADYAVAISERDIATLTSTGDDLLDVGFAIVGLRAHVAALRLRRARGDVLAAARATDVLWQKSKALGVDLPVVSAALAHDIDLTPRELEIARLASSGRTNQSIAGHLSLSVRTVENHLLSSYRKIGVENRDALGRVMTTWLSSAELGSLELL</sequence>
<proteinExistence type="predicted"/>
<reference evidence="5 6" key="1">
    <citation type="submission" date="2016-10" db="EMBL/GenBank/DDBJ databases">
        <authorList>
            <person name="de Groot N.N."/>
        </authorList>
    </citation>
    <scope>NUCLEOTIDE SEQUENCE [LARGE SCALE GENOMIC DNA]</scope>
    <source>
        <strain evidence="5 6">DSM 21800</strain>
    </source>
</reference>
<evidence type="ECO:0000259" key="4">
    <source>
        <dbReference type="PROSITE" id="PS50043"/>
    </source>
</evidence>
<dbReference type="PRINTS" id="PR00038">
    <property type="entry name" value="HTHLUXR"/>
</dbReference>
<evidence type="ECO:0000256" key="2">
    <source>
        <dbReference type="ARBA" id="ARBA00023125"/>
    </source>
</evidence>
<dbReference type="InterPro" id="IPR016032">
    <property type="entry name" value="Sig_transdc_resp-reg_C-effctor"/>
</dbReference>
<dbReference type="CDD" id="cd06170">
    <property type="entry name" value="LuxR_C_like"/>
    <property type="match status" value="1"/>
</dbReference>
<feature type="domain" description="HTH luxR-type" evidence="4">
    <location>
        <begin position="106"/>
        <end position="171"/>
    </location>
</feature>
<dbReference type="RefSeq" id="WP_091522197.1">
    <property type="nucleotide sequence ID" value="NZ_LT629772.1"/>
</dbReference>
<dbReference type="EMBL" id="LT629772">
    <property type="protein sequence ID" value="SDS29273.1"/>
    <property type="molecule type" value="Genomic_DNA"/>
</dbReference>
<dbReference type="GO" id="GO:0003677">
    <property type="term" value="F:DNA binding"/>
    <property type="evidence" value="ECO:0007669"/>
    <property type="project" value="UniProtKB-KW"/>
</dbReference>
<gene>
    <name evidence="5" type="ORF">SAMN04489812_1463</name>
</gene>
<dbReference type="STRING" id="630515.SAMN04489812_1463"/>
<dbReference type="PROSITE" id="PS50043">
    <property type="entry name" value="HTH_LUXR_2"/>
    <property type="match status" value="1"/>
</dbReference>
<evidence type="ECO:0000256" key="3">
    <source>
        <dbReference type="ARBA" id="ARBA00023163"/>
    </source>
</evidence>
<organism evidence="5 6">
    <name type="scientific">Microlunatus soli</name>
    <dbReference type="NCBI Taxonomy" id="630515"/>
    <lineage>
        <taxon>Bacteria</taxon>
        <taxon>Bacillati</taxon>
        <taxon>Actinomycetota</taxon>
        <taxon>Actinomycetes</taxon>
        <taxon>Propionibacteriales</taxon>
        <taxon>Propionibacteriaceae</taxon>
        <taxon>Microlunatus</taxon>
    </lineage>
</organism>
<accession>A0A1H1R0R0</accession>
<keyword evidence="1" id="KW-0805">Transcription regulation</keyword>
<dbReference type="Proteomes" id="UP000199103">
    <property type="component" value="Chromosome I"/>
</dbReference>
<dbReference type="PANTHER" id="PTHR44688">
    <property type="entry name" value="DNA-BINDING TRANSCRIPTIONAL ACTIVATOR DEVR_DOSR"/>
    <property type="match status" value="1"/>
</dbReference>
<name>A0A1H1R0R0_9ACTN</name>
<keyword evidence="3" id="KW-0804">Transcription</keyword>
<dbReference type="GO" id="GO:0006355">
    <property type="term" value="P:regulation of DNA-templated transcription"/>
    <property type="evidence" value="ECO:0007669"/>
    <property type="project" value="InterPro"/>
</dbReference>
<dbReference type="AlphaFoldDB" id="A0A1H1R0R0"/>
<dbReference type="Pfam" id="PF00196">
    <property type="entry name" value="GerE"/>
    <property type="match status" value="1"/>
</dbReference>
<dbReference type="OrthoDB" id="9808843at2"/>
<dbReference type="InterPro" id="IPR000792">
    <property type="entry name" value="Tscrpt_reg_LuxR_C"/>
</dbReference>
<keyword evidence="6" id="KW-1185">Reference proteome</keyword>
<dbReference type="PANTHER" id="PTHR44688:SF16">
    <property type="entry name" value="DNA-BINDING TRANSCRIPTIONAL ACTIVATOR DEVR_DOSR"/>
    <property type="match status" value="1"/>
</dbReference>
<evidence type="ECO:0000313" key="5">
    <source>
        <dbReference type="EMBL" id="SDS29273.1"/>
    </source>
</evidence>
<protein>
    <submittedName>
        <fullName evidence="5">Regulatory protein, luxR family</fullName>
    </submittedName>
</protein>